<dbReference type="Gene3D" id="3.90.25.10">
    <property type="entry name" value="UDP-galactose 4-epimerase, domain 1"/>
    <property type="match status" value="1"/>
</dbReference>
<evidence type="ECO:0000313" key="1">
    <source>
        <dbReference type="EMBL" id="GAA1204510.1"/>
    </source>
</evidence>
<dbReference type="EMBL" id="BAAALM010000007">
    <property type="protein sequence ID" value="GAA1204510.1"/>
    <property type="molecule type" value="Genomic_DNA"/>
</dbReference>
<dbReference type="PANTHER" id="PTHR43162:SF1">
    <property type="entry name" value="PRESTALK A DIFFERENTIATION PROTEIN A"/>
    <property type="match status" value="1"/>
</dbReference>
<proteinExistence type="predicted"/>
<protein>
    <recommendedName>
        <fullName evidence="3">NmrA-like family protein</fullName>
    </recommendedName>
</protein>
<dbReference type="RefSeq" id="WP_253852891.1">
    <property type="nucleotide sequence ID" value="NZ_BAAALM010000007.1"/>
</dbReference>
<comment type="caution">
    <text evidence="1">The sequence shown here is derived from an EMBL/GenBank/DDBJ whole genome shotgun (WGS) entry which is preliminary data.</text>
</comment>
<name>A0ABN1VEJ5_9PSEU</name>
<dbReference type="Proteomes" id="UP001500467">
    <property type="component" value="Unassembled WGS sequence"/>
</dbReference>
<gene>
    <name evidence="1" type="ORF">GCM10009675_23480</name>
</gene>
<dbReference type="Gene3D" id="3.40.50.720">
    <property type="entry name" value="NAD(P)-binding Rossmann-like Domain"/>
    <property type="match status" value="1"/>
</dbReference>
<sequence>MADTIATAVRDSGVGHVVALSSWGAQHETGTGPIRWLHHLERMLDKTGAVVTAVRSPHFQEKVEATLGAATEAGIHPVFGDSADVPTTMVATRDIGELAAAALVDPPAASEIVHLDGPEYTERQVAEKLGTVLGKPLDVALLPREAWEPTLVDAGVPPTLAAELAEMYDAESRGLLQPAGDRRHRCVTELDDTLAALA</sequence>
<accession>A0ABN1VEJ5</accession>
<organism evidence="1 2">
    <name type="scientific">Prauserella alba</name>
    <dbReference type="NCBI Taxonomy" id="176898"/>
    <lineage>
        <taxon>Bacteria</taxon>
        <taxon>Bacillati</taxon>
        <taxon>Actinomycetota</taxon>
        <taxon>Actinomycetes</taxon>
        <taxon>Pseudonocardiales</taxon>
        <taxon>Pseudonocardiaceae</taxon>
        <taxon>Prauserella</taxon>
    </lineage>
</organism>
<keyword evidence="2" id="KW-1185">Reference proteome</keyword>
<dbReference type="InterPro" id="IPR036291">
    <property type="entry name" value="NAD(P)-bd_dom_sf"/>
</dbReference>
<dbReference type="InterPro" id="IPR051604">
    <property type="entry name" value="Ergot_Alk_Oxidoreductase"/>
</dbReference>
<dbReference type="PANTHER" id="PTHR43162">
    <property type="match status" value="1"/>
</dbReference>
<reference evidence="1 2" key="1">
    <citation type="journal article" date="2019" name="Int. J. Syst. Evol. Microbiol.">
        <title>The Global Catalogue of Microorganisms (GCM) 10K type strain sequencing project: providing services to taxonomists for standard genome sequencing and annotation.</title>
        <authorList>
            <consortium name="The Broad Institute Genomics Platform"/>
            <consortium name="The Broad Institute Genome Sequencing Center for Infectious Disease"/>
            <person name="Wu L."/>
            <person name="Ma J."/>
        </authorList>
    </citation>
    <scope>NUCLEOTIDE SEQUENCE [LARGE SCALE GENOMIC DNA]</scope>
    <source>
        <strain evidence="1 2">JCM 13022</strain>
    </source>
</reference>
<evidence type="ECO:0000313" key="2">
    <source>
        <dbReference type="Proteomes" id="UP001500467"/>
    </source>
</evidence>
<evidence type="ECO:0008006" key="3">
    <source>
        <dbReference type="Google" id="ProtNLM"/>
    </source>
</evidence>
<dbReference type="SUPFAM" id="SSF51735">
    <property type="entry name" value="NAD(P)-binding Rossmann-fold domains"/>
    <property type="match status" value="1"/>
</dbReference>